<reference evidence="1 2" key="1">
    <citation type="submission" date="2018-08" db="EMBL/GenBank/DDBJ databases">
        <title>Genomic Encyclopedia of Archaeal and Bacterial Type Strains, Phase II (KMG-II): from individual species to whole genera.</title>
        <authorList>
            <person name="Goeker M."/>
        </authorList>
    </citation>
    <scope>NUCLEOTIDE SEQUENCE [LARGE SCALE GENOMIC DNA]</scope>
    <source>
        <strain evidence="1 2">DSM 45791</strain>
    </source>
</reference>
<accession>A0A3E0HZU4</accession>
<dbReference type="Proteomes" id="UP000256269">
    <property type="component" value="Unassembled WGS sequence"/>
</dbReference>
<dbReference type="AlphaFoldDB" id="A0A3E0HZU4"/>
<comment type="caution">
    <text evidence="1">The sequence shown here is derived from an EMBL/GenBank/DDBJ whole genome shotgun (WGS) entry which is preliminary data.</text>
</comment>
<gene>
    <name evidence="1" type="ORF">BCF44_103446</name>
</gene>
<name>A0A3E0HZU4_9PSEU</name>
<evidence type="ECO:0000313" key="1">
    <source>
        <dbReference type="EMBL" id="REH51997.1"/>
    </source>
</evidence>
<protein>
    <submittedName>
        <fullName evidence="1">Uncharacterized protein</fullName>
    </submittedName>
</protein>
<sequence>MLEYSAPESIRAEVEYRQARARELTRHSWEQPSWVSRLFHHRRRESDQSDAKVTRLAA</sequence>
<keyword evidence="2" id="KW-1185">Reference proteome</keyword>
<dbReference type="RefSeq" id="WP_170217460.1">
    <property type="nucleotide sequence ID" value="NZ_CP144375.1"/>
</dbReference>
<organism evidence="1 2">
    <name type="scientific">Kutzneria buriramensis</name>
    <dbReference type="NCBI Taxonomy" id="1045776"/>
    <lineage>
        <taxon>Bacteria</taxon>
        <taxon>Bacillati</taxon>
        <taxon>Actinomycetota</taxon>
        <taxon>Actinomycetes</taxon>
        <taxon>Pseudonocardiales</taxon>
        <taxon>Pseudonocardiaceae</taxon>
        <taxon>Kutzneria</taxon>
    </lineage>
</organism>
<dbReference type="EMBL" id="QUNO01000003">
    <property type="protein sequence ID" value="REH51997.1"/>
    <property type="molecule type" value="Genomic_DNA"/>
</dbReference>
<proteinExistence type="predicted"/>
<evidence type="ECO:0000313" key="2">
    <source>
        <dbReference type="Proteomes" id="UP000256269"/>
    </source>
</evidence>